<dbReference type="Pfam" id="PF03564">
    <property type="entry name" value="DUF1759"/>
    <property type="match status" value="1"/>
</dbReference>
<name>A0A5S6QB33_TRIMR</name>
<evidence type="ECO:0000313" key="1">
    <source>
        <dbReference type="Proteomes" id="UP000046395"/>
    </source>
</evidence>
<dbReference type="PANTHER" id="PTHR47331">
    <property type="entry name" value="PHD-TYPE DOMAIN-CONTAINING PROTEIN"/>
    <property type="match status" value="1"/>
</dbReference>
<keyword evidence="1" id="KW-1185">Reference proteome</keyword>
<dbReference type="PANTHER" id="PTHR47331:SF5">
    <property type="entry name" value="RIBONUCLEASE H"/>
    <property type="match status" value="1"/>
</dbReference>
<sequence length="204" mass="23333">MEIFDGDPRSWLRFIAGFKSMVHDSLSSDVDRLAILTQLLCPRLREGFAGLLSTPSMYSQVLQELQNLYGDPITAVQSHALALTSIEPLRSESLAEIERFYLQINGLVTVLERNQCQHELNSVVSVTHVSSKRTRNLREKWAHQVYMRSPETLNLRQFVEWLKELTIEKQLLAILATHGETVIAVAPAGSRRREHPKWSRAQKE</sequence>
<accession>A0A5S6QB33</accession>
<protein>
    <submittedName>
        <fullName evidence="2">Uncharacterized protein</fullName>
    </submittedName>
</protein>
<organism evidence="1 2">
    <name type="scientific">Trichuris muris</name>
    <name type="common">Mouse whipworm</name>
    <dbReference type="NCBI Taxonomy" id="70415"/>
    <lineage>
        <taxon>Eukaryota</taxon>
        <taxon>Metazoa</taxon>
        <taxon>Ecdysozoa</taxon>
        <taxon>Nematoda</taxon>
        <taxon>Enoplea</taxon>
        <taxon>Dorylaimia</taxon>
        <taxon>Trichinellida</taxon>
        <taxon>Trichuridae</taxon>
        <taxon>Trichuris</taxon>
    </lineage>
</organism>
<dbReference type="InterPro" id="IPR005312">
    <property type="entry name" value="DUF1759"/>
</dbReference>
<dbReference type="WBParaSite" id="TMUE_1000004408.1">
    <property type="protein sequence ID" value="TMUE_1000004408.1"/>
    <property type="gene ID" value="WBGene00298942"/>
</dbReference>
<evidence type="ECO:0000313" key="2">
    <source>
        <dbReference type="WBParaSite" id="TMUE_1000004408.1"/>
    </source>
</evidence>
<dbReference type="AlphaFoldDB" id="A0A5S6QB33"/>
<reference evidence="2" key="1">
    <citation type="submission" date="2019-12" db="UniProtKB">
        <authorList>
            <consortium name="WormBaseParasite"/>
        </authorList>
    </citation>
    <scope>IDENTIFICATION</scope>
</reference>
<dbReference type="Proteomes" id="UP000046395">
    <property type="component" value="Unassembled WGS sequence"/>
</dbReference>
<proteinExistence type="predicted"/>